<keyword evidence="9" id="KW-1185">Reference proteome</keyword>
<dbReference type="Pfam" id="PF00884">
    <property type="entry name" value="Sulfatase"/>
    <property type="match status" value="1"/>
</dbReference>
<feature type="region of interest" description="Disordered" evidence="5">
    <location>
        <begin position="460"/>
        <end position="480"/>
    </location>
</feature>
<dbReference type="PANTHER" id="PTHR42693">
    <property type="entry name" value="ARYLSULFATASE FAMILY MEMBER"/>
    <property type="match status" value="1"/>
</dbReference>
<dbReference type="EMBL" id="JAHSPG010000001">
    <property type="protein sequence ID" value="MBV4355703.1"/>
    <property type="molecule type" value="Genomic_DNA"/>
</dbReference>
<evidence type="ECO:0000313" key="9">
    <source>
        <dbReference type="Proteomes" id="UP000812270"/>
    </source>
</evidence>
<dbReference type="PANTHER" id="PTHR42693:SF53">
    <property type="entry name" value="ENDO-4-O-SULFATASE"/>
    <property type="match status" value="1"/>
</dbReference>
<gene>
    <name evidence="8" type="ORF">KTO63_00995</name>
</gene>
<evidence type="ECO:0000256" key="2">
    <source>
        <dbReference type="ARBA" id="ARBA00022723"/>
    </source>
</evidence>
<name>A0A9E2S328_9BACT</name>
<organism evidence="8 9">
    <name type="scientific">Pinibacter aurantiacus</name>
    <dbReference type="NCBI Taxonomy" id="2851599"/>
    <lineage>
        <taxon>Bacteria</taxon>
        <taxon>Pseudomonadati</taxon>
        <taxon>Bacteroidota</taxon>
        <taxon>Chitinophagia</taxon>
        <taxon>Chitinophagales</taxon>
        <taxon>Chitinophagaceae</taxon>
        <taxon>Pinibacter</taxon>
    </lineage>
</organism>
<evidence type="ECO:0000256" key="4">
    <source>
        <dbReference type="ARBA" id="ARBA00022837"/>
    </source>
</evidence>
<dbReference type="GO" id="GO:0004065">
    <property type="term" value="F:arylsulfatase activity"/>
    <property type="evidence" value="ECO:0007669"/>
    <property type="project" value="TreeGrafter"/>
</dbReference>
<evidence type="ECO:0000256" key="5">
    <source>
        <dbReference type="SAM" id="MobiDB-lite"/>
    </source>
</evidence>
<reference evidence="8" key="1">
    <citation type="submission" date="2021-06" db="EMBL/GenBank/DDBJ databases">
        <authorList>
            <person name="Huq M.A."/>
        </authorList>
    </citation>
    <scope>NUCLEOTIDE SEQUENCE</scope>
    <source>
        <strain evidence="8">MAH-26</strain>
    </source>
</reference>
<dbReference type="RefSeq" id="WP_217789250.1">
    <property type="nucleotide sequence ID" value="NZ_JAHSPG010000001.1"/>
</dbReference>
<dbReference type="Proteomes" id="UP000812270">
    <property type="component" value="Unassembled WGS sequence"/>
</dbReference>
<comment type="similarity">
    <text evidence="1">Belongs to the sulfatase family.</text>
</comment>
<feature type="signal peptide" evidence="6">
    <location>
        <begin position="1"/>
        <end position="19"/>
    </location>
</feature>
<sequence>MRQFLAVLLFLVAGHVVFAQTSRTPNVIIIYFDDMGYGDLEPYGMTGVHMPNFDQLSREGTRFTHFNVAQPICTASRAALLTGCYPNRIGISGAILPGSSMALNPNEETIASLLKAKGYKTAMVGKWHLGNKAPYFPIHYGFDSFLGIPYSHDIWPRNHEGGRITDEKDIRYSWPELTLMEGDKVIDTIKTHEQQTKFTGMFTERAVDFIKQNSKSPFFLYLAQNVPHVPLAPSAKFSGKSELGPFGDVMMELDWSVGEILKALKDAKIDNNTLLIVASDNGPWLNYGNHAGSSGGFREGKANTFEGGTRVPLFVRWPGKIQAGGIYSDLMTNMDLLPTIAAATGAALPKNNIDGVNFLPSLLSPSTVKGPRDTFYYYFGKNNLEAIRYKHWKLVLPHNAGSYTAAVHGKDGNGGKIPRVDVPLALYDLAHDPGEAYDVQTLYPDILQKLQSIAEQAREDLGDDLTSRTGKNVRKAGSSQ</sequence>
<comment type="caution">
    <text evidence="8">The sequence shown here is derived from an EMBL/GenBank/DDBJ whole genome shotgun (WGS) entry which is preliminary data.</text>
</comment>
<dbReference type="GO" id="GO:0046872">
    <property type="term" value="F:metal ion binding"/>
    <property type="evidence" value="ECO:0007669"/>
    <property type="project" value="UniProtKB-KW"/>
</dbReference>
<evidence type="ECO:0000313" key="8">
    <source>
        <dbReference type="EMBL" id="MBV4355703.1"/>
    </source>
</evidence>
<dbReference type="PROSITE" id="PS00149">
    <property type="entry name" value="SULFATASE_2"/>
    <property type="match status" value="1"/>
</dbReference>
<dbReference type="CDD" id="cd16026">
    <property type="entry name" value="GALNS_like"/>
    <property type="match status" value="1"/>
</dbReference>
<evidence type="ECO:0000256" key="3">
    <source>
        <dbReference type="ARBA" id="ARBA00022801"/>
    </source>
</evidence>
<evidence type="ECO:0000256" key="6">
    <source>
        <dbReference type="SAM" id="SignalP"/>
    </source>
</evidence>
<keyword evidence="2" id="KW-0479">Metal-binding</keyword>
<accession>A0A9E2S328</accession>
<dbReference type="AlphaFoldDB" id="A0A9E2S328"/>
<keyword evidence="3" id="KW-0378">Hydrolase</keyword>
<evidence type="ECO:0000259" key="7">
    <source>
        <dbReference type="Pfam" id="PF00884"/>
    </source>
</evidence>
<evidence type="ECO:0000256" key="1">
    <source>
        <dbReference type="ARBA" id="ARBA00008779"/>
    </source>
</evidence>
<dbReference type="InterPro" id="IPR000917">
    <property type="entry name" value="Sulfatase_N"/>
</dbReference>
<dbReference type="InterPro" id="IPR050738">
    <property type="entry name" value="Sulfatase"/>
</dbReference>
<dbReference type="Pfam" id="PF14707">
    <property type="entry name" value="Sulfatase_C"/>
    <property type="match status" value="1"/>
</dbReference>
<keyword evidence="6" id="KW-0732">Signal</keyword>
<dbReference type="InterPro" id="IPR024607">
    <property type="entry name" value="Sulfatase_CS"/>
</dbReference>
<keyword evidence="4" id="KW-0106">Calcium</keyword>
<feature type="chain" id="PRO_5039667967" evidence="6">
    <location>
        <begin position="20"/>
        <end position="480"/>
    </location>
</feature>
<proteinExistence type="inferred from homology"/>
<feature type="domain" description="Sulfatase N-terminal" evidence="7">
    <location>
        <begin position="25"/>
        <end position="345"/>
    </location>
</feature>
<protein>
    <submittedName>
        <fullName evidence="8">Sulfatase</fullName>
    </submittedName>
</protein>